<dbReference type="EMBL" id="CABFPH010000058">
    <property type="protein sequence ID" value="VUD73075.1"/>
    <property type="molecule type" value="Genomic_DNA"/>
</dbReference>
<proteinExistence type="predicted"/>
<dbReference type="AlphaFoldDB" id="A0A509EI62"/>
<evidence type="ECO:0000313" key="1">
    <source>
        <dbReference type="EMBL" id="VUD73075.1"/>
    </source>
</evidence>
<dbReference type="Proteomes" id="UP000410984">
    <property type="component" value="Unassembled WGS sequence"/>
</dbReference>
<gene>
    <name evidence="1" type="ORF">MET9862_03688</name>
</gene>
<protein>
    <submittedName>
        <fullName evidence="1">Uncharacterized protein</fullName>
    </submittedName>
</protein>
<reference evidence="1 2" key="1">
    <citation type="submission" date="2019-06" db="EMBL/GenBank/DDBJ databases">
        <authorList>
            <person name="Rodrigo-Torres L."/>
            <person name="Arahal R. D."/>
            <person name="Lucena T."/>
        </authorList>
    </citation>
    <scope>NUCLEOTIDE SEQUENCE [LARGE SCALE GENOMIC DNA]</scope>
    <source>
        <strain evidence="1 2">SB0023/3</strain>
    </source>
</reference>
<evidence type="ECO:0000313" key="2">
    <source>
        <dbReference type="Proteomes" id="UP000410984"/>
    </source>
</evidence>
<organism evidence="1 2">
    <name type="scientific">Methylobacterium symbioticum</name>
    <dbReference type="NCBI Taxonomy" id="2584084"/>
    <lineage>
        <taxon>Bacteria</taxon>
        <taxon>Pseudomonadati</taxon>
        <taxon>Pseudomonadota</taxon>
        <taxon>Alphaproteobacteria</taxon>
        <taxon>Hyphomicrobiales</taxon>
        <taxon>Methylobacteriaceae</taxon>
        <taxon>Methylobacterium</taxon>
    </lineage>
</organism>
<keyword evidence="2" id="KW-1185">Reference proteome</keyword>
<sequence length="160" mass="17246">MRRSRQVSAEDVFSELFSSVNVNVAARSRPAALVVSLFIQATGRFPTITDVTDTLSACSVQQLRVRDVIALVAERSGADSRTLKKAIGPYLALGLGIFGRLKLSLTDFGSRIQSSDALADLMSINNLVRSNALSHDIVQMQSTLVNISRLIPADASARQV</sequence>
<accession>A0A509EI62</accession>
<name>A0A509EI62_9HYPH</name>